<evidence type="ECO:0000313" key="8">
    <source>
        <dbReference type="Proteomes" id="UP000288983"/>
    </source>
</evidence>
<proteinExistence type="predicted"/>
<dbReference type="Proteomes" id="UP000288983">
    <property type="component" value="Unassembled WGS sequence"/>
</dbReference>
<feature type="transmembrane region" description="Helical" evidence="5">
    <location>
        <begin position="44"/>
        <end position="64"/>
    </location>
</feature>
<dbReference type="RefSeq" id="WP_128324756.1">
    <property type="nucleotide sequence ID" value="NZ_QJRG01000047.1"/>
</dbReference>
<feature type="transmembrane region" description="Helical" evidence="5">
    <location>
        <begin position="76"/>
        <end position="103"/>
    </location>
</feature>
<protein>
    <recommendedName>
        <fullName evidence="6">DUF202 domain-containing protein</fullName>
    </recommendedName>
</protein>
<evidence type="ECO:0000313" key="7">
    <source>
        <dbReference type="EMBL" id="RWU21151.1"/>
    </source>
</evidence>
<dbReference type="GO" id="GO:0012505">
    <property type="term" value="C:endomembrane system"/>
    <property type="evidence" value="ECO:0007669"/>
    <property type="project" value="UniProtKB-SubCell"/>
</dbReference>
<organism evidence="7 8">
    <name type="scientific">Pseudomonas alkylphenolica</name>
    <dbReference type="NCBI Taxonomy" id="237609"/>
    <lineage>
        <taxon>Bacteria</taxon>
        <taxon>Pseudomonadati</taxon>
        <taxon>Pseudomonadota</taxon>
        <taxon>Gammaproteobacteria</taxon>
        <taxon>Pseudomonadales</taxon>
        <taxon>Pseudomonadaceae</taxon>
        <taxon>Pseudomonas</taxon>
    </lineage>
</organism>
<evidence type="ECO:0000256" key="3">
    <source>
        <dbReference type="ARBA" id="ARBA00022989"/>
    </source>
</evidence>
<sequence>MNLPRDPGLQAERTALSWNRTGLAVLGNALLALREGWHGQHGTVSVLACVMLVAAAAAVFYGAWRRQQLLNCKTPVAVSAQAIATASIISLMACGAVVVHLGVVAARLL</sequence>
<evidence type="ECO:0000256" key="1">
    <source>
        <dbReference type="ARBA" id="ARBA00004127"/>
    </source>
</evidence>
<dbReference type="AlphaFoldDB" id="A0A443ZPV7"/>
<evidence type="ECO:0000256" key="5">
    <source>
        <dbReference type="SAM" id="Phobius"/>
    </source>
</evidence>
<dbReference type="InterPro" id="IPR003807">
    <property type="entry name" value="DUF202"/>
</dbReference>
<accession>A0A443ZPV7</accession>
<evidence type="ECO:0000256" key="2">
    <source>
        <dbReference type="ARBA" id="ARBA00022692"/>
    </source>
</evidence>
<evidence type="ECO:0000256" key="4">
    <source>
        <dbReference type="ARBA" id="ARBA00023136"/>
    </source>
</evidence>
<comment type="caution">
    <text evidence="7">The sequence shown here is derived from an EMBL/GenBank/DDBJ whole genome shotgun (WGS) entry which is preliminary data.</text>
</comment>
<comment type="subcellular location">
    <subcellularLocation>
        <location evidence="1">Endomembrane system</location>
        <topology evidence="1">Multi-pass membrane protein</topology>
    </subcellularLocation>
</comment>
<reference evidence="7 8" key="1">
    <citation type="submission" date="2018-06" db="EMBL/GenBank/DDBJ databases">
        <title>Bacteria isolated from soil of Wuhan.</title>
        <authorList>
            <person name="Wei X."/>
            <person name="Chunhua H."/>
        </authorList>
    </citation>
    <scope>NUCLEOTIDE SEQUENCE [LARGE SCALE GENOMIC DNA]</scope>
    <source>
        <strain evidence="8">xwS2</strain>
    </source>
</reference>
<keyword evidence="4 5" id="KW-0472">Membrane</keyword>
<dbReference type="EMBL" id="QJRG01000047">
    <property type="protein sequence ID" value="RWU21151.1"/>
    <property type="molecule type" value="Genomic_DNA"/>
</dbReference>
<keyword evidence="3 5" id="KW-1133">Transmembrane helix</keyword>
<name>A0A443ZPV7_9PSED</name>
<keyword evidence="2 5" id="KW-0812">Transmembrane</keyword>
<dbReference type="Pfam" id="PF02656">
    <property type="entry name" value="DUF202"/>
    <property type="match status" value="1"/>
</dbReference>
<evidence type="ECO:0000259" key="6">
    <source>
        <dbReference type="Pfam" id="PF02656"/>
    </source>
</evidence>
<gene>
    <name evidence="7" type="ORF">DM813_18295</name>
</gene>
<feature type="domain" description="DUF202" evidence="6">
    <location>
        <begin position="6"/>
        <end position="68"/>
    </location>
</feature>